<evidence type="ECO:0000313" key="2">
    <source>
        <dbReference type="Proteomes" id="UP000762676"/>
    </source>
</evidence>
<comment type="caution">
    <text evidence="1">The sequence shown here is derived from an EMBL/GenBank/DDBJ whole genome shotgun (WGS) entry which is preliminary data.</text>
</comment>
<organism evidence="1 2">
    <name type="scientific">Elysia marginata</name>
    <dbReference type="NCBI Taxonomy" id="1093978"/>
    <lineage>
        <taxon>Eukaryota</taxon>
        <taxon>Metazoa</taxon>
        <taxon>Spiralia</taxon>
        <taxon>Lophotrochozoa</taxon>
        <taxon>Mollusca</taxon>
        <taxon>Gastropoda</taxon>
        <taxon>Heterobranchia</taxon>
        <taxon>Euthyneura</taxon>
        <taxon>Panpulmonata</taxon>
        <taxon>Sacoglossa</taxon>
        <taxon>Placobranchoidea</taxon>
        <taxon>Plakobranchidae</taxon>
        <taxon>Elysia</taxon>
    </lineage>
</organism>
<dbReference type="AlphaFoldDB" id="A0AAV4J6H3"/>
<evidence type="ECO:0000313" key="1">
    <source>
        <dbReference type="EMBL" id="GFS17970.1"/>
    </source>
</evidence>
<name>A0AAV4J6H3_9GAST</name>
<dbReference type="EMBL" id="BMAT01006686">
    <property type="protein sequence ID" value="GFS17970.1"/>
    <property type="molecule type" value="Genomic_DNA"/>
</dbReference>
<accession>A0AAV4J6H3</accession>
<reference evidence="1 2" key="1">
    <citation type="journal article" date="2021" name="Elife">
        <title>Chloroplast acquisition without the gene transfer in kleptoplastic sea slugs, Plakobranchus ocellatus.</title>
        <authorList>
            <person name="Maeda T."/>
            <person name="Takahashi S."/>
            <person name="Yoshida T."/>
            <person name="Shimamura S."/>
            <person name="Takaki Y."/>
            <person name="Nagai Y."/>
            <person name="Toyoda A."/>
            <person name="Suzuki Y."/>
            <person name="Arimoto A."/>
            <person name="Ishii H."/>
            <person name="Satoh N."/>
            <person name="Nishiyama T."/>
            <person name="Hasebe M."/>
            <person name="Maruyama T."/>
            <person name="Minagawa J."/>
            <person name="Obokata J."/>
            <person name="Shigenobu S."/>
        </authorList>
    </citation>
    <scope>NUCLEOTIDE SEQUENCE [LARGE SCALE GENOMIC DNA]</scope>
</reference>
<dbReference type="Proteomes" id="UP000762676">
    <property type="component" value="Unassembled WGS sequence"/>
</dbReference>
<keyword evidence="2" id="KW-1185">Reference proteome</keyword>
<proteinExistence type="predicted"/>
<sequence>MKGNRFGGKYEGEREMDRVRVLRSSVLEQTKLEKQMKCKAGHELISVPTESSNTGVPSRSGLCALAINLTSNQINMSNIRRSQSRMLKPFLFFPFATLSGV</sequence>
<gene>
    <name evidence="1" type="ORF">ElyMa_003252200</name>
</gene>
<protein>
    <submittedName>
        <fullName evidence="1">Uncharacterized protein</fullName>
    </submittedName>
</protein>